<dbReference type="RefSeq" id="WP_253668394.1">
    <property type="nucleotide sequence ID" value="NZ_JAMTCP010000004.1"/>
</dbReference>
<evidence type="ECO:0000313" key="3">
    <source>
        <dbReference type="Proteomes" id="UP001205311"/>
    </source>
</evidence>
<dbReference type="Gene3D" id="3.40.50.720">
    <property type="entry name" value="NAD(P)-binding Rossmann-like Domain"/>
    <property type="match status" value="1"/>
</dbReference>
<evidence type="ECO:0000313" key="2">
    <source>
        <dbReference type="EMBL" id="MCP2257433.1"/>
    </source>
</evidence>
<gene>
    <name evidence="2" type="ORF">LX15_001118</name>
</gene>
<comment type="caution">
    <text evidence="2">The sequence shown here is derived from an EMBL/GenBank/DDBJ whole genome shotgun (WGS) entry which is preliminary data.</text>
</comment>
<dbReference type="Pfam" id="PF00107">
    <property type="entry name" value="ADH_zinc_N"/>
    <property type="match status" value="1"/>
</dbReference>
<dbReference type="PANTHER" id="PTHR43677:SF4">
    <property type="entry name" value="QUINONE OXIDOREDUCTASE-LIKE PROTEIN 2"/>
    <property type="match status" value="1"/>
</dbReference>
<dbReference type="SUPFAM" id="SSF50129">
    <property type="entry name" value="GroES-like"/>
    <property type="match status" value="1"/>
</dbReference>
<dbReference type="PANTHER" id="PTHR43677">
    <property type="entry name" value="SHORT-CHAIN DEHYDROGENASE/REDUCTASE"/>
    <property type="match status" value="1"/>
</dbReference>
<keyword evidence="3" id="KW-1185">Reference proteome</keyword>
<dbReference type="SUPFAM" id="SSF51735">
    <property type="entry name" value="NAD(P)-binding Rossmann-fold domains"/>
    <property type="match status" value="1"/>
</dbReference>
<proteinExistence type="predicted"/>
<dbReference type="Pfam" id="PF08240">
    <property type="entry name" value="ADH_N"/>
    <property type="match status" value="1"/>
</dbReference>
<dbReference type="InterPro" id="IPR036291">
    <property type="entry name" value="NAD(P)-bd_dom_sf"/>
</dbReference>
<name>A0ABT1HPJ0_STRSD</name>
<dbReference type="InterPro" id="IPR013149">
    <property type="entry name" value="ADH-like_C"/>
</dbReference>
<dbReference type="SMART" id="SM00829">
    <property type="entry name" value="PKS_ER"/>
    <property type="match status" value="1"/>
</dbReference>
<dbReference type="Proteomes" id="UP001205311">
    <property type="component" value="Unassembled WGS sequence"/>
</dbReference>
<protein>
    <submittedName>
        <fullName evidence="2">NADPH2:quinone reductase</fullName>
    </submittedName>
</protein>
<dbReference type="Gene3D" id="3.90.180.10">
    <property type="entry name" value="Medium-chain alcohol dehydrogenases, catalytic domain"/>
    <property type="match status" value="1"/>
</dbReference>
<dbReference type="InterPro" id="IPR011032">
    <property type="entry name" value="GroES-like_sf"/>
</dbReference>
<dbReference type="InterPro" id="IPR020843">
    <property type="entry name" value="ER"/>
</dbReference>
<accession>A0ABT1HPJ0</accession>
<dbReference type="InterPro" id="IPR051397">
    <property type="entry name" value="Zn-ADH-like_protein"/>
</dbReference>
<organism evidence="2 3">
    <name type="scientific">Streptoalloteichus tenebrarius (strain ATCC 17920 / DSM 40477 / JCM 4838 / CBS 697.72 / NBRC 16177 / NCIMB 11028 / NRRL B-12390 / A12253. 1 / ISP 5477)</name>
    <name type="common">Streptomyces tenebrarius</name>
    <dbReference type="NCBI Taxonomy" id="1933"/>
    <lineage>
        <taxon>Bacteria</taxon>
        <taxon>Bacillati</taxon>
        <taxon>Actinomycetota</taxon>
        <taxon>Actinomycetes</taxon>
        <taxon>Pseudonocardiales</taxon>
        <taxon>Pseudonocardiaceae</taxon>
        <taxon>Streptoalloteichus</taxon>
    </lineage>
</organism>
<dbReference type="EMBL" id="JAMTCP010000004">
    <property type="protein sequence ID" value="MCP2257433.1"/>
    <property type="molecule type" value="Genomic_DNA"/>
</dbReference>
<dbReference type="InterPro" id="IPR013154">
    <property type="entry name" value="ADH-like_N"/>
</dbReference>
<evidence type="ECO:0000259" key="1">
    <source>
        <dbReference type="SMART" id="SM00829"/>
    </source>
</evidence>
<reference evidence="2 3" key="1">
    <citation type="submission" date="2022-06" db="EMBL/GenBank/DDBJ databases">
        <title>Genomic Encyclopedia of Archaeal and Bacterial Type Strains, Phase II (KMG-II): from individual species to whole genera.</title>
        <authorList>
            <person name="Goeker M."/>
        </authorList>
    </citation>
    <scope>NUCLEOTIDE SEQUENCE [LARGE SCALE GENOMIC DNA]</scope>
    <source>
        <strain evidence="2 3">DSM 40477</strain>
    </source>
</reference>
<sequence>MRAVQFSTFGGPEVLREVLLPDPVPGRDEHLVDVEASGVNFADLRQVAGEYARPDRLPHVPGMEVVGRTGDGQRVLGYTTRGGYASKVVVAARDLVAVPEGVGAAEALAVLVQGLSAWHMLRSLARITRGESVVVHAAAGGVGSLAVQLARHFGAGRVIATASTAEKRDLALTLGADVAVDGQAEGYTERVLAANGGRGVDIVLDAQGGKVLHAALDALAPFGRLISYGSSSGDTPPPIDSYRLVERNVSMAGFWLAPLLARSGAAGAPLRELLDLVAAGRLRPLVGGEYDLADAAKAHEDLASRRTVGKLVLRPGQ</sequence>
<feature type="domain" description="Enoyl reductase (ER)" evidence="1">
    <location>
        <begin position="10"/>
        <end position="313"/>
    </location>
</feature>